<sequence>MNADEVLALYGDLAAADVPVWIDGGWCVDALLGEQTREHSDLDIAVAREHAQRLEELFACWGYARQPRPEDTEGNYVLAAGSGSLVDVHVFEFDDQGHNTYGIAYPQDSLTGTGVIAGHEVRCVAAEWMFRFKTAYPPEDKDLHDVGALSERYGFEVPATHRRAAPRC</sequence>
<protein>
    <submittedName>
        <fullName evidence="1">Lincosamide nucleotidyltransferase A/C/D/E</fullName>
    </submittedName>
</protein>
<dbReference type="Pfam" id="PF10706">
    <property type="entry name" value="Aminoglyc_resit"/>
    <property type="match status" value="1"/>
</dbReference>
<dbReference type="AlphaFoldDB" id="A0A1G9BP37"/>
<name>A0A1G9BP37_9ACTN</name>
<gene>
    <name evidence="1" type="ORF">SAMN05421874_107230</name>
</gene>
<keyword evidence="1" id="KW-0808">Transferase</keyword>
<dbReference type="Proteomes" id="UP000198683">
    <property type="component" value="Unassembled WGS sequence"/>
</dbReference>
<evidence type="ECO:0000313" key="2">
    <source>
        <dbReference type="Proteomes" id="UP000198683"/>
    </source>
</evidence>
<reference evidence="1 2" key="1">
    <citation type="submission" date="2016-10" db="EMBL/GenBank/DDBJ databases">
        <authorList>
            <person name="de Groot N.N."/>
        </authorList>
    </citation>
    <scope>NUCLEOTIDE SEQUENCE [LARGE SCALE GENOMIC DNA]</scope>
    <source>
        <strain evidence="1 2">CGMCC 4.5681</strain>
    </source>
</reference>
<dbReference type="EMBL" id="FNFB01000007">
    <property type="protein sequence ID" value="SDK40904.1"/>
    <property type="molecule type" value="Genomic_DNA"/>
</dbReference>
<keyword evidence="2" id="KW-1185">Reference proteome</keyword>
<dbReference type="Gene3D" id="3.30.460.40">
    <property type="match status" value="1"/>
</dbReference>
<proteinExistence type="predicted"/>
<dbReference type="InterPro" id="IPR019646">
    <property type="entry name" value="Aminoglyc_AdlTrfase"/>
</dbReference>
<evidence type="ECO:0000313" key="1">
    <source>
        <dbReference type="EMBL" id="SDK40904.1"/>
    </source>
</evidence>
<dbReference type="STRING" id="683260.SAMN05421874_107230"/>
<dbReference type="OrthoDB" id="9800567at2"/>
<accession>A0A1G9BP37</accession>
<dbReference type="RefSeq" id="WP_090764515.1">
    <property type="nucleotide sequence ID" value="NZ_FNFB01000007.1"/>
</dbReference>
<dbReference type="GO" id="GO:0016740">
    <property type="term" value="F:transferase activity"/>
    <property type="evidence" value="ECO:0007669"/>
    <property type="project" value="UniProtKB-KW"/>
</dbReference>
<organism evidence="1 2">
    <name type="scientific">Nonomuraea maritima</name>
    <dbReference type="NCBI Taxonomy" id="683260"/>
    <lineage>
        <taxon>Bacteria</taxon>
        <taxon>Bacillati</taxon>
        <taxon>Actinomycetota</taxon>
        <taxon>Actinomycetes</taxon>
        <taxon>Streptosporangiales</taxon>
        <taxon>Streptosporangiaceae</taxon>
        <taxon>Nonomuraea</taxon>
    </lineage>
</organism>